<dbReference type="GeneID" id="28826185"/>
<dbReference type="SUPFAM" id="SSF56024">
    <property type="entry name" value="Phospholipase D/nuclease"/>
    <property type="match status" value="2"/>
</dbReference>
<dbReference type="CDD" id="cd00138">
    <property type="entry name" value="PLDc_SF"/>
    <property type="match status" value="1"/>
</dbReference>
<dbReference type="Pfam" id="PF13091">
    <property type="entry name" value="PLDc_2"/>
    <property type="match status" value="1"/>
</dbReference>
<accession>A0A132B5M7</accession>
<dbReference type="EMBL" id="KQ947442">
    <property type="protein sequence ID" value="KUJ06967.1"/>
    <property type="molecule type" value="Genomic_DNA"/>
</dbReference>
<gene>
    <name evidence="2" type="ORF">LY89DRAFT_692049</name>
</gene>
<evidence type="ECO:0000313" key="2">
    <source>
        <dbReference type="EMBL" id="KUJ06967.1"/>
    </source>
</evidence>
<evidence type="ECO:0000259" key="1">
    <source>
        <dbReference type="PROSITE" id="PS50035"/>
    </source>
</evidence>
<dbReference type="OrthoDB" id="2958217at2759"/>
<sequence>MASQAVTNAWLQDARSHADENELDEPNYFASDPESLISTSITSNFSIGTGERILTEAFSKCVSTNHELIIVTCFWAKSSSQEAISSLLLGLSEKALSQNHKIQVRICFSSSSILQRLTQTSSLDGKIWPPSSWTSLGLPPQGQLEGLEMIIKSVFVLPFSVMHPKFILMDRKLAFMPSCNVSWENWFEGSIELEGGITEKLFNFWSSFWSRGGASLPYLPKDIQESTTSDENDDEEKEIQTILLPSPHHINPRFQPFTKSTPPPTPLNLFVLQLFTQAKRDIYIQTPNLTSQPVINALFSALERGVDIHLITSSGLMILEQLATAGTITEYEIWKLGRRYRALLRNYSKCSDPENMMEQPGVLRIGYYHARQGRRDEKEPVKSHLKCVIMDEEVTVLGSGNMDRASWYTSQELGIALFSREFAGYVRGVVGEGLKERVRYVC</sequence>
<dbReference type="Gene3D" id="3.30.870.10">
    <property type="entry name" value="Endonuclease Chain A"/>
    <property type="match status" value="2"/>
</dbReference>
<dbReference type="AlphaFoldDB" id="A0A132B5M7"/>
<dbReference type="GO" id="GO:0030572">
    <property type="term" value="F:phosphatidyltransferase activity"/>
    <property type="evidence" value="ECO:0007669"/>
    <property type="project" value="UniProtKB-ARBA"/>
</dbReference>
<dbReference type="InterPro" id="IPR001736">
    <property type="entry name" value="PLipase_D/transphosphatidylase"/>
</dbReference>
<dbReference type="KEGG" id="psco:LY89DRAFT_692049"/>
<protein>
    <recommendedName>
        <fullName evidence="1">PLD phosphodiesterase domain-containing protein</fullName>
    </recommendedName>
</protein>
<feature type="domain" description="PLD phosphodiesterase" evidence="1">
    <location>
        <begin position="384"/>
        <end position="406"/>
    </location>
</feature>
<proteinExistence type="predicted"/>
<dbReference type="PANTHER" id="PTHR21248:SF11">
    <property type="entry name" value="PLD PHOSPHODIESTERASE DOMAIN-CONTAINING PROTEIN"/>
    <property type="match status" value="1"/>
</dbReference>
<dbReference type="PANTHER" id="PTHR21248">
    <property type="entry name" value="CARDIOLIPIN SYNTHASE"/>
    <property type="match status" value="1"/>
</dbReference>
<dbReference type="PROSITE" id="PS50035">
    <property type="entry name" value="PLD"/>
    <property type="match status" value="2"/>
</dbReference>
<dbReference type="RefSeq" id="XP_018061322.1">
    <property type="nucleotide sequence ID" value="XM_018216459.1"/>
</dbReference>
<reference evidence="2 3" key="1">
    <citation type="submission" date="2015-10" db="EMBL/GenBank/DDBJ databases">
        <title>Full genome of DAOMC 229536 Phialocephala scopiformis, a fungal endophyte of spruce producing the potent anti-insectan compound rugulosin.</title>
        <authorList>
            <consortium name="DOE Joint Genome Institute"/>
            <person name="Walker A.K."/>
            <person name="Frasz S.L."/>
            <person name="Seifert K.A."/>
            <person name="Miller J.D."/>
            <person name="Mondo S.J."/>
            <person name="Labutti K."/>
            <person name="Lipzen A."/>
            <person name="Dockter R."/>
            <person name="Kennedy M."/>
            <person name="Grigoriev I.V."/>
            <person name="Spatafora J.W."/>
        </authorList>
    </citation>
    <scope>NUCLEOTIDE SEQUENCE [LARGE SCALE GENOMIC DNA]</scope>
    <source>
        <strain evidence="2 3">CBS 120377</strain>
    </source>
</reference>
<dbReference type="InterPro" id="IPR025202">
    <property type="entry name" value="PLD-like_dom"/>
</dbReference>
<keyword evidence="3" id="KW-1185">Reference proteome</keyword>
<dbReference type="GO" id="GO:0032049">
    <property type="term" value="P:cardiolipin biosynthetic process"/>
    <property type="evidence" value="ECO:0007669"/>
    <property type="project" value="UniProtKB-ARBA"/>
</dbReference>
<dbReference type="Proteomes" id="UP000070700">
    <property type="component" value="Unassembled WGS sequence"/>
</dbReference>
<feature type="domain" description="PLD phosphodiesterase" evidence="1">
    <location>
        <begin position="158"/>
        <end position="185"/>
    </location>
</feature>
<name>A0A132B5M7_MOLSC</name>
<dbReference type="InParanoid" id="A0A132B5M7"/>
<evidence type="ECO:0000313" key="3">
    <source>
        <dbReference type="Proteomes" id="UP000070700"/>
    </source>
</evidence>
<organism evidence="2 3">
    <name type="scientific">Mollisia scopiformis</name>
    <name type="common">Conifer needle endophyte fungus</name>
    <name type="synonym">Phialocephala scopiformis</name>
    <dbReference type="NCBI Taxonomy" id="149040"/>
    <lineage>
        <taxon>Eukaryota</taxon>
        <taxon>Fungi</taxon>
        <taxon>Dikarya</taxon>
        <taxon>Ascomycota</taxon>
        <taxon>Pezizomycotina</taxon>
        <taxon>Leotiomycetes</taxon>
        <taxon>Helotiales</taxon>
        <taxon>Mollisiaceae</taxon>
        <taxon>Mollisia</taxon>
    </lineage>
</organism>